<dbReference type="Gene3D" id="2.40.40.10">
    <property type="entry name" value="RlpA-like domain"/>
    <property type="match status" value="1"/>
</dbReference>
<dbReference type="SUPFAM" id="SSF50685">
    <property type="entry name" value="Barwin-like endoglucanases"/>
    <property type="match status" value="1"/>
</dbReference>
<keyword evidence="1" id="KW-0812">Transmembrane</keyword>
<dbReference type="InterPro" id="IPR036908">
    <property type="entry name" value="RlpA-like_sf"/>
</dbReference>
<feature type="signal peptide" evidence="2">
    <location>
        <begin position="1"/>
        <end position="17"/>
    </location>
</feature>
<dbReference type="OrthoDB" id="5823761at2759"/>
<dbReference type="EMBL" id="JAEPQZ010000005">
    <property type="protein sequence ID" value="KAG2181214.1"/>
    <property type="molecule type" value="Genomic_DNA"/>
</dbReference>
<name>A0A8H7PV97_MORIS</name>
<evidence type="ECO:0000256" key="2">
    <source>
        <dbReference type="SAM" id="SignalP"/>
    </source>
</evidence>
<protein>
    <recommendedName>
        <fullName evidence="5">Expansin-like EG45 domain-containing protein</fullName>
    </recommendedName>
</protein>
<dbReference type="Proteomes" id="UP000654370">
    <property type="component" value="Unassembled WGS sequence"/>
</dbReference>
<comment type="caution">
    <text evidence="3">The sequence shown here is derived from an EMBL/GenBank/DDBJ whole genome shotgun (WGS) entry which is preliminary data.</text>
</comment>
<evidence type="ECO:0000313" key="3">
    <source>
        <dbReference type="EMBL" id="KAG2181214.1"/>
    </source>
</evidence>
<sequence>MNFSGFLLLLLIWRTIAFKLPSSGTATITHYLLGDNVGACDCAIGANKYPVAAKSLISGTAINQNAFGVVNGTAGPGCGRCFQITLTSAISSQNYTISDPSKQPKVIVKVVDNCPALDPNLVNFTPGQLLIIEWCAQTDTQPNPHGAWVHFDISQTTIPSDFFPQPFGYDIGEWLSTYSEVSCEQWDGYNKPQTSGLQIADSGCCPANPTFDYQTCPMSGSSGAVTSMSSTVQFDVMLALIFCFISFITYFCY</sequence>
<keyword evidence="4" id="KW-1185">Reference proteome</keyword>
<gene>
    <name evidence="3" type="ORF">INT43_008797</name>
</gene>
<dbReference type="Pfam" id="PF22514">
    <property type="entry name" value="EXPB1_D1"/>
    <property type="match status" value="1"/>
</dbReference>
<evidence type="ECO:0008006" key="5">
    <source>
        <dbReference type="Google" id="ProtNLM"/>
    </source>
</evidence>
<reference evidence="3" key="1">
    <citation type="submission" date="2020-12" db="EMBL/GenBank/DDBJ databases">
        <title>Metabolic potential, ecology and presence of endohyphal bacteria is reflected in genomic diversity of Mucoromycotina.</title>
        <authorList>
            <person name="Muszewska A."/>
            <person name="Okrasinska A."/>
            <person name="Steczkiewicz K."/>
            <person name="Drgas O."/>
            <person name="Orlowska M."/>
            <person name="Perlinska-Lenart U."/>
            <person name="Aleksandrzak-Piekarczyk T."/>
            <person name="Szatraj K."/>
            <person name="Zielenkiewicz U."/>
            <person name="Pilsyk S."/>
            <person name="Malc E."/>
            <person name="Mieczkowski P."/>
            <person name="Kruszewska J.S."/>
            <person name="Biernat P."/>
            <person name="Pawlowska J."/>
        </authorList>
    </citation>
    <scope>NUCLEOTIDE SEQUENCE</scope>
    <source>
        <strain evidence="3">WA0000067209</strain>
    </source>
</reference>
<feature type="transmembrane region" description="Helical" evidence="1">
    <location>
        <begin position="232"/>
        <end position="252"/>
    </location>
</feature>
<dbReference type="AlphaFoldDB" id="A0A8H7PV97"/>
<evidence type="ECO:0000313" key="4">
    <source>
        <dbReference type="Proteomes" id="UP000654370"/>
    </source>
</evidence>
<feature type="chain" id="PRO_5034592610" description="Expansin-like EG45 domain-containing protein" evidence="2">
    <location>
        <begin position="18"/>
        <end position="253"/>
    </location>
</feature>
<keyword evidence="1" id="KW-0472">Membrane</keyword>
<keyword evidence="2" id="KW-0732">Signal</keyword>
<organism evidence="3 4">
    <name type="scientific">Mortierella isabellina</name>
    <name type="common">Filamentous fungus</name>
    <name type="synonym">Umbelopsis isabellina</name>
    <dbReference type="NCBI Taxonomy" id="91625"/>
    <lineage>
        <taxon>Eukaryota</taxon>
        <taxon>Fungi</taxon>
        <taxon>Fungi incertae sedis</taxon>
        <taxon>Mucoromycota</taxon>
        <taxon>Mucoromycotina</taxon>
        <taxon>Umbelopsidomycetes</taxon>
        <taxon>Umbelopsidales</taxon>
        <taxon>Umbelopsidaceae</taxon>
        <taxon>Umbelopsis</taxon>
    </lineage>
</organism>
<evidence type="ECO:0000256" key="1">
    <source>
        <dbReference type="SAM" id="Phobius"/>
    </source>
</evidence>
<proteinExistence type="predicted"/>
<keyword evidence="1" id="KW-1133">Transmembrane helix</keyword>
<accession>A0A8H7PV97</accession>